<feature type="binding site" evidence="1">
    <location>
        <begin position="6"/>
        <end position="13"/>
    </location>
    <ligand>
        <name>substrate</name>
    </ligand>
</feature>
<dbReference type="InterPro" id="IPR001345">
    <property type="entry name" value="PG/BPGM_mutase_AS"/>
</dbReference>
<comment type="caution">
    <text evidence="2">The sequence shown here is derived from an EMBL/GenBank/DDBJ whole genome shotgun (WGS) entry which is preliminary data.</text>
</comment>
<dbReference type="AlphaFoldDB" id="A0AAP7A2H1"/>
<feature type="binding site" evidence="1">
    <location>
        <position position="57"/>
    </location>
    <ligand>
        <name>substrate</name>
    </ligand>
</feature>
<dbReference type="InterPro" id="IPR050275">
    <property type="entry name" value="PGM_Phosphatase"/>
</dbReference>
<dbReference type="SMART" id="SM00855">
    <property type="entry name" value="PGAM"/>
    <property type="match status" value="1"/>
</dbReference>
<gene>
    <name evidence="2" type="ORF">HMI46_16800</name>
</gene>
<dbReference type="PANTHER" id="PTHR48100">
    <property type="entry name" value="BROAD-SPECIFICITY PHOSPHATASE YOR283W-RELATED"/>
    <property type="match status" value="1"/>
</dbReference>
<evidence type="ECO:0000313" key="3">
    <source>
        <dbReference type="Proteomes" id="UP000552038"/>
    </source>
</evidence>
<dbReference type="Pfam" id="PF00300">
    <property type="entry name" value="His_Phos_1"/>
    <property type="match status" value="1"/>
</dbReference>
<dbReference type="PIRSF" id="PIRSF000709">
    <property type="entry name" value="6PFK_2-Ptase"/>
    <property type="match status" value="1"/>
</dbReference>
<dbReference type="GO" id="GO:0016791">
    <property type="term" value="F:phosphatase activity"/>
    <property type="evidence" value="ECO:0007669"/>
    <property type="project" value="TreeGrafter"/>
</dbReference>
<dbReference type="InterPro" id="IPR013078">
    <property type="entry name" value="His_Pase_superF_clade-1"/>
</dbReference>
<dbReference type="Gene3D" id="3.40.50.1240">
    <property type="entry name" value="Phosphoglycerate mutase-like"/>
    <property type="match status" value="1"/>
</dbReference>
<accession>A0AAP7A2H1</accession>
<dbReference type="PROSITE" id="PS00175">
    <property type="entry name" value="PG_MUTASE"/>
    <property type="match status" value="1"/>
</dbReference>
<evidence type="ECO:0000256" key="1">
    <source>
        <dbReference type="PIRSR" id="PIRSR613078-2"/>
    </source>
</evidence>
<evidence type="ECO:0000313" key="2">
    <source>
        <dbReference type="EMBL" id="NOJ72211.1"/>
    </source>
</evidence>
<organism evidence="2 3">
    <name type="scientific">Paenibacillus alvei</name>
    <name type="common">Bacillus alvei</name>
    <dbReference type="NCBI Taxonomy" id="44250"/>
    <lineage>
        <taxon>Bacteria</taxon>
        <taxon>Bacillati</taxon>
        <taxon>Bacillota</taxon>
        <taxon>Bacilli</taxon>
        <taxon>Bacillales</taxon>
        <taxon>Paenibacillaceae</taxon>
        <taxon>Paenibacillus</taxon>
    </lineage>
</organism>
<proteinExistence type="predicted"/>
<dbReference type="InterPro" id="IPR029033">
    <property type="entry name" value="His_PPase_superfam"/>
</dbReference>
<reference evidence="2 3" key="1">
    <citation type="submission" date="2020-05" db="EMBL/GenBank/DDBJ databases">
        <title>Whole genome sequencing and identification of novel metabolites from Paenibacillus alvei strain JR949.</title>
        <authorList>
            <person name="Rajendhran J."/>
            <person name="Sree Pranav P."/>
            <person name="Mahalakshmi B."/>
            <person name="Karthikeyan R."/>
        </authorList>
    </citation>
    <scope>NUCLEOTIDE SEQUENCE [LARGE SCALE GENOMIC DNA]</scope>
    <source>
        <strain evidence="2 3">JR949</strain>
    </source>
</reference>
<sequence>MIYVVRHGQTNVNRDGRIQGRNGGLPLNENGFRQAEELRASLSSITFDFVFSSPQERAVQTAEIATGMRATIDSRLDVYDLGEADGMLKSEVKLQGGIPDPHVYKGVENPRRYAARVFEFMNELLEDESLQEKNIFIAGHRCTTGCIGAYYNGLPDDWNILRFSSGNGEYKVYPFLPNKKVHI</sequence>
<dbReference type="SUPFAM" id="SSF53254">
    <property type="entry name" value="Phosphoglycerate mutase-like"/>
    <property type="match status" value="1"/>
</dbReference>
<name>A0AAP7A2H1_PAEAL</name>
<dbReference type="EMBL" id="JABFOR010000022">
    <property type="protein sequence ID" value="NOJ72211.1"/>
    <property type="molecule type" value="Genomic_DNA"/>
</dbReference>
<dbReference type="Proteomes" id="UP000552038">
    <property type="component" value="Unassembled WGS sequence"/>
</dbReference>
<dbReference type="RefSeq" id="WP_171417743.1">
    <property type="nucleotide sequence ID" value="NZ_JABFOR010000022.1"/>
</dbReference>
<protein>
    <submittedName>
        <fullName evidence="2">Histidine phosphatase family protein</fullName>
    </submittedName>
</protein>
<dbReference type="CDD" id="cd07067">
    <property type="entry name" value="HP_PGM_like"/>
    <property type="match status" value="1"/>
</dbReference>